<gene>
    <name evidence="2" type="ORF">AAIK43_06730</name>
</gene>
<accession>A0ABZ3GAU9</accession>
<dbReference type="PANTHER" id="PTHR43798">
    <property type="entry name" value="MONOACYLGLYCEROL LIPASE"/>
    <property type="match status" value="1"/>
</dbReference>
<proteinExistence type="predicted"/>
<evidence type="ECO:0000313" key="3">
    <source>
        <dbReference type="Proteomes" id="UP001446337"/>
    </source>
</evidence>
<evidence type="ECO:0000259" key="1">
    <source>
        <dbReference type="Pfam" id="PF12697"/>
    </source>
</evidence>
<dbReference type="PRINTS" id="PR00111">
    <property type="entry name" value="ABHYDROLASE"/>
</dbReference>
<keyword evidence="2" id="KW-0378">Hydrolase</keyword>
<dbReference type="PRINTS" id="PR00412">
    <property type="entry name" value="EPOXHYDRLASE"/>
</dbReference>
<evidence type="ECO:0000313" key="2">
    <source>
        <dbReference type="EMBL" id="XAN17722.1"/>
    </source>
</evidence>
<dbReference type="GO" id="GO:0016787">
    <property type="term" value="F:hydrolase activity"/>
    <property type="evidence" value="ECO:0007669"/>
    <property type="project" value="UniProtKB-KW"/>
</dbReference>
<dbReference type="InterPro" id="IPR050266">
    <property type="entry name" value="AB_hydrolase_sf"/>
</dbReference>
<organism evidence="2 3">
    <name type="scientific">Achromobacter denitrificans</name>
    <name type="common">Alcaligenes denitrificans</name>
    <dbReference type="NCBI Taxonomy" id="32002"/>
    <lineage>
        <taxon>Bacteria</taxon>
        <taxon>Pseudomonadati</taxon>
        <taxon>Pseudomonadota</taxon>
        <taxon>Betaproteobacteria</taxon>
        <taxon>Burkholderiales</taxon>
        <taxon>Alcaligenaceae</taxon>
        <taxon>Achromobacter</taxon>
    </lineage>
</organism>
<feature type="domain" description="AB hydrolase-1" evidence="1">
    <location>
        <begin position="25"/>
        <end position="258"/>
    </location>
</feature>
<dbReference type="Gene3D" id="3.40.50.1820">
    <property type="entry name" value="alpha/beta hydrolase"/>
    <property type="match status" value="1"/>
</dbReference>
<dbReference type="Proteomes" id="UP001446337">
    <property type="component" value="Chromosome"/>
</dbReference>
<dbReference type="Pfam" id="PF12697">
    <property type="entry name" value="Abhydrolase_6"/>
    <property type="match status" value="1"/>
</dbReference>
<protein>
    <submittedName>
        <fullName evidence="2">Alpha/beta hydrolase</fullName>
    </submittedName>
</protein>
<reference evidence="2 3" key="1">
    <citation type="submission" date="2024-05" db="EMBL/GenBank/DDBJ databases">
        <title>Achromobacter denitrificans. BP1, complete genome.</title>
        <authorList>
            <person name="Zhang B."/>
        </authorList>
    </citation>
    <scope>NUCLEOTIDE SEQUENCE [LARGE SCALE GENOMIC DNA]</scope>
    <source>
        <strain evidence="2 3">BP1</strain>
    </source>
</reference>
<dbReference type="RefSeq" id="WP_088145712.1">
    <property type="nucleotide sequence ID" value="NZ_CP154792.1"/>
</dbReference>
<dbReference type="InterPro" id="IPR000073">
    <property type="entry name" value="AB_hydrolase_1"/>
</dbReference>
<dbReference type="SUPFAM" id="SSF53474">
    <property type="entry name" value="alpha/beta-Hydrolases"/>
    <property type="match status" value="1"/>
</dbReference>
<dbReference type="EMBL" id="CP154792">
    <property type="protein sequence ID" value="XAN17722.1"/>
    <property type="molecule type" value="Genomic_DNA"/>
</dbReference>
<name>A0ABZ3GAU9_ACHDE</name>
<keyword evidence="3" id="KW-1185">Reference proteome</keyword>
<sequence length="270" mass="28293">MTFHIEVASGGTALAAEIVGSGPLVVFLHANVCDRRMWRAQLDALGANCRAVAYDRRGFGESSRATGDHSAVADLVAVLDAVAGKSPAILVGCSQGANIALGAALMHPSRVCGLVLISPTVAGAPAAAYPPDLLEMVAQQGRVEAAGDLDRLNDIKARLFLDGPLAPEGRVQGATRRLFLDMNGIALRSTPGSVNRDDWPVYGRLGEIAVPSQVMWGALDFPHIQERGRVVASMLPDALGRELPDAAHLPNLDRPEAVTSLIADLVGRCA</sequence>
<dbReference type="InterPro" id="IPR029058">
    <property type="entry name" value="AB_hydrolase_fold"/>
</dbReference>
<dbReference type="InterPro" id="IPR000639">
    <property type="entry name" value="Epox_hydrolase-like"/>
</dbReference>